<evidence type="ECO:0000256" key="4">
    <source>
        <dbReference type="ARBA" id="ARBA00022692"/>
    </source>
</evidence>
<reference evidence="9" key="1">
    <citation type="journal article" date="2014" name="Genome Biol. Evol.">
        <title>Genome evolution and plasticity of Serratia marcescens, an important multidrug-resistant nosocomial pathogen.</title>
        <authorList>
            <person name="Iguchi A."/>
            <person name="Nagaya Y."/>
            <person name="Pradel E."/>
            <person name="Ooka T."/>
            <person name="Ogura Y."/>
            <person name="Katsura K."/>
            <person name="Kurokawa K."/>
            <person name="Oshima K."/>
            <person name="Hattori M."/>
            <person name="Parkhill J."/>
            <person name="Sebaihia M."/>
            <person name="Coulthurst S.J."/>
            <person name="Gotoh N."/>
            <person name="Thomson N.R."/>
            <person name="Ewbank J.J."/>
            <person name="Hayashi T."/>
        </authorList>
    </citation>
    <scope>NUCLEOTIDE SEQUENCE</scope>
    <source>
        <strain evidence="9">SM39</strain>
    </source>
</reference>
<dbReference type="AlphaFoldDB" id="A0AAT9ESZ2"/>
<protein>
    <submittedName>
        <fullName evidence="9">Major facilitator superfamily protein</fullName>
    </submittedName>
</protein>
<evidence type="ECO:0000313" key="9">
    <source>
        <dbReference type="EMBL" id="BAO33558.1"/>
    </source>
</evidence>
<feature type="transmembrane region" description="Helical" evidence="7">
    <location>
        <begin position="353"/>
        <end position="372"/>
    </location>
</feature>
<feature type="transmembrane region" description="Helical" evidence="7">
    <location>
        <begin position="284"/>
        <end position="305"/>
    </location>
</feature>
<feature type="transmembrane region" description="Helical" evidence="7">
    <location>
        <begin position="87"/>
        <end position="106"/>
    </location>
</feature>
<evidence type="ECO:0000256" key="7">
    <source>
        <dbReference type="SAM" id="Phobius"/>
    </source>
</evidence>
<dbReference type="EMBL" id="AP013063">
    <property type="protein sequence ID" value="BAO33558.1"/>
    <property type="molecule type" value="Genomic_DNA"/>
</dbReference>
<dbReference type="Pfam" id="PF07690">
    <property type="entry name" value="MFS_1"/>
    <property type="match status" value="1"/>
</dbReference>
<dbReference type="RefSeq" id="WP_041034772.1">
    <property type="nucleotide sequence ID" value="NZ_AP013063.1"/>
</dbReference>
<accession>A0AAT9ESZ2</accession>
<dbReference type="KEGG" id="smar:SM39_1516"/>
<keyword evidence="3" id="KW-1003">Cell membrane</keyword>
<evidence type="ECO:0000256" key="3">
    <source>
        <dbReference type="ARBA" id="ARBA00022475"/>
    </source>
</evidence>
<sequence>MTAIKPDAIDRVLPAATPWLAVINVLFAGIAAALHVGKATIALPALEAEFGRSLEALSWVISAFPFVGVFGGIAAGLLVHRWGDRRLLALGLLIISAASFTGAALHDFSGLIVSRFVEGLGFVIVVVASPAVLNRIVAPAQRSLVFGIWSTFMPAGIAISLFFGPHLAGWQQSWQAGAALTLLAALLLPLTTSRRAANAHTPSLPLRQALATLLSARRPLLLALMFATYNLQFFSVMTFLPIFLMQRIGLSLAAAGGISAAAVAANIIGNLAAGLLLSRGLRAGSLLAATSLIIGVFGIGIFLPITPNALLIPLCFLFCAIAGMLPATILAATPAATPEPALLPLSLGLVMQGNYLGQVIGPVALSAIVAAAGWAAPAWLVLAAAVSGALLALASRAQPKERLH</sequence>
<feature type="transmembrane region" description="Helical" evidence="7">
    <location>
        <begin position="174"/>
        <end position="191"/>
    </location>
</feature>
<evidence type="ECO:0000256" key="6">
    <source>
        <dbReference type="ARBA" id="ARBA00023136"/>
    </source>
</evidence>
<gene>
    <name evidence="9" type="ORF">SM39_1516</name>
</gene>
<feature type="transmembrane region" description="Helical" evidence="7">
    <location>
        <begin position="12"/>
        <end position="36"/>
    </location>
</feature>
<feature type="transmembrane region" description="Helical" evidence="7">
    <location>
        <begin position="250"/>
        <end position="277"/>
    </location>
</feature>
<proteinExistence type="predicted"/>
<organism evidence="9">
    <name type="scientific">Serratia marcescens SM39</name>
    <dbReference type="NCBI Taxonomy" id="1334564"/>
    <lineage>
        <taxon>Bacteria</taxon>
        <taxon>Pseudomonadati</taxon>
        <taxon>Pseudomonadota</taxon>
        <taxon>Gammaproteobacteria</taxon>
        <taxon>Enterobacterales</taxon>
        <taxon>Yersiniaceae</taxon>
        <taxon>Serratia</taxon>
    </lineage>
</organism>
<keyword evidence="5 7" id="KW-1133">Transmembrane helix</keyword>
<dbReference type="SUPFAM" id="SSF103473">
    <property type="entry name" value="MFS general substrate transporter"/>
    <property type="match status" value="1"/>
</dbReference>
<keyword evidence="4 7" id="KW-0812">Transmembrane</keyword>
<keyword evidence="6 7" id="KW-0472">Membrane</keyword>
<feature type="domain" description="Major facilitator superfamily (MFS) profile" evidence="8">
    <location>
        <begin position="21"/>
        <end position="400"/>
    </location>
</feature>
<dbReference type="GO" id="GO:0022857">
    <property type="term" value="F:transmembrane transporter activity"/>
    <property type="evidence" value="ECO:0007669"/>
    <property type="project" value="InterPro"/>
</dbReference>
<dbReference type="PANTHER" id="PTHR42718:SF46">
    <property type="entry name" value="BLR6921 PROTEIN"/>
    <property type="match status" value="1"/>
</dbReference>
<dbReference type="Gene3D" id="1.20.1250.20">
    <property type="entry name" value="MFS general substrate transporter like domains"/>
    <property type="match status" value="2"/>
</dbReference>
<dbReference type="CDD" id="cd06174">
    <property type="entry name" value="MFS"/>
    <property type="match status" value="1"/>
</dbReference>
<feature type="transmembrane region" description="Helical" evidence="7">
    <location>
        <begin position="112"/>
        <end position="133"/>
    </location>
</feature>
<feature type="transmembrane region" description="Helical" evidence="7">
    <location>
        <begin position="311"/>
        <end position="332"/>
    </location>
</feature>
<evidence type="ECO:0000256" key="1">
    <source>
        <dbReference type="ARBA" id="ARBA00004651"/>
    </source>
</evidence>
<dbReference type="InterPro" id="IPR011701">
    <property type="entry name" value="MFS"/>
</dbReference>
<name>A0AAT9ESZ2_SERMA</name>
<dbReference type="InterPro" id="IPR036259">
    <property type="entry name" value="MFS_trans_sf"/>
</dbReference>
<evidence type="ECO:0000256" key="2">
    <source>
        <dbReference type="ARBA" id="ARBA00022448"/>
    </source>
</evidence>
<feature type="transmembrane region" description="Helical" evidence="7">
    <location>
        <begin position="378"/>
        <end position="395"/>
    </location>
</feature>
<comment type="subcellular location">
    <subcellularLocation>
        <location evidence="1">Cell membrane</location>
        <topology evidence="1">Multi-pass membrane protein</topology>
    </subcellularLocation>
</comment>
<feature type="transmembrane region" description="Helical" evidence="7">
    <location>
        <begin position="56"/>
        <end position="80"/>
    </location>
</feature>
<feature type="transmembrane region" description="Helical" evidence="7">
    <location>
        <begin position="220"/>
        <end position="244"/>
    </location>
</feature>
<dbReference type="PROSITE" id="PS50850">
    <property type="entry name" value="MFS"/>
    <property type="match status" value="1"/>
</dbReference>
<evidence type="ECO:0000259" key="8">
    <source>
        <dbReference type="PROSITE" id="PS50850"/>
    </source>
</evidence>
<dbReference type="InterPro" id="IPR020846">
    <property type="entry name" value="MFS_dom"/>
</dbReference>
<dbReference type="PANTHER" id="PTHR42718">
    <property type="entry name" value="MAJOR FACILITATOR SUPERFAMILY MULTIDRUG TRANSPORTER MFSC"/>
    <property type="match status" value="1"/>
</dbReference>
<evidence type="ECO:0000256" key="5">
    <source>
        <dbReference type="ARBA" id="ARBA00022989"/>
    </source>
</evidence>
<dbReference type="GO" id="GO:0005886">
    <property type="term" value="C:plasma membrane"/>
    <property type="evidence" value="ECO:0007669"/>
    <property type="project" value="UniProtKB-SubCell"/>
</dbReference>
<keyword evidence="2" id="KW-0813">Transport</keyword>
<feature type="transmembrane region" description="Helical" evidence="7">
    <location>
        <begin position="145"/>
        <end position="168"/>
    </location>
</feature>